<dbReference type="RefSeq" id="WP_088269944.1">
    <property type="nucleotide sequence ID" value="NZ_BMKI01000005.1"/>
</dbReference>
<evidence type="ECO:0000256" key="1">
    <source>
        <dbReference type="SAM" id="Phobius"/>
    </source>
</evidence>
<keyword evidence="1" id="KW-1133">Transmembrane helix</keyword>
<keyword evidence="1" id="KW-0812">Transmembrane</keyword>
<gene>
    <name evidence="2" type="ORF">GCM10011573_23030</name>
</gene>
<evidence type="ECO:0000313" key="2">
    <source>
        <dbReference type="EMBL" id="GGC92818.1"/>
    </source>
</evidence>
<comment type="caution">
    <text evidence="2">The sequence shown here is derived from an EMBL/GenBank/DDBJ whole genome shotgun (WGS) entry which is preliminary data.</text>
</comment>
<feature type="transmembrane region" description="Helical" evidence="1">
    <location>
        <begin position="6"/>
        <end position="22"/>
    </location>
</feature>
<reference evidence="3" key="1">
    <citation type="journal article" date="2019" name="Int. J. Syst. Evol. Microbiol.">
        <title>The Global Catalogue of Microorganisms (GCM) 10K type strain sequencing project: providing services to taxonomists for standard genome sequencing and annotation.</title>
        <authorList>
            <consortium name="The Broad Institute Genomics Platform"/>
            <consortium name="The Broad Institute Genome Sequencing Center for Infectious Disease"/>
            <person name="Wu L."/>
            <person name="Ma J."/>
        </authorList>
    </citation>
    <scope>NUCLEOTIDE SEQUENCE [LARGE SCALE GENOMIC DNA]</scope>
    <source>
        <strain evidence="3">CGMCC 1.15942</strain>
    </source>
</reference>
<dbReference type="InterPro" id="IPR032111">
    <property type="entry name" value="Clostridium_phage_holin"/>
</dbReference>
<evidence type="ECO:0000313" key="3">
    <source>
        <dbReference type="Proteomes" id="UP000630615"/>
    </source>
</evidence>
<accession>A0ABQ1P8A7</accession>
<evidence type="ECO:0008006" key="4">
    <source>
        <dbReference type="Google" id="ProtNLM"/>
    </source>
</evidence>
<name>A0ABQ1P8A7_9ENTE</name>
<keyword evidence="3" id="KW-1185">Reference proteome</keyword>
<dbReference type="Proteomes" id="UP000630615">
    <property type="component" value="Unassembled WGS sequence"/>
</dbReference>
<dbReference type="Pfam" id="PF16079">
    <property type="entry name" value="Phage_holin_5_2"/>
    <property type="match status" value="1"/>
</dbReference>
<sequence>MEYINGALGATILGLYVLGFVIRDTPRIPSWLIPYILLVVSCVISPQILGGYTAENIVQAIIAAGMAVYGDQLIKQAKNAFKEKDDEE</sequence>
<dbReference type="EMBL" id="BMKI01000005">
    <property type="protein sequence ID" value="GGC92818.1"/>
    <property type="molecule type" value="Genomic_DNA"/>
</dbReference>
<proteinExistence type="predicted"/>
<organism evidence="2 3">
    <name type="scientific">Enterococcus wangshanyuanii</name>
    <dbReference type="NCBI Taxonomy" id="2005703"/>
    <lineage>
        <taxon>Bacteria</taxon>
        <taxon>Bacillati</taxon>
        <taxon>Bacillota</taxon>
        <taxon>Bacilli</taxon>
        <taxon>Lactobacillales</taxon>
        <taxon>Enterococcaceae</taxon>
        <taxon>Enterococcus</taxon>
    </lineage>
</organism>
<protein>
    <recommendedName>
        <fullName evidence="4">Holin</fullName>
    </recommendedName>
</protein>
<keyword evidence="1" id="KW-0472">Membrane</keyword>
<feature type="transmembrane region" description="Helical" evidence="1">
    <location>
        <begin position="31"/>
        <end position="50"/>
    </location>
</feature>